<dbReference type="InterPro" id="IPR023996">
    <property type="entry name" value="TonB-dep_OMP_SusC/RagA"/>
</dbReference>
<evidence type="ECO:0000256" key="7">
    <source>
        <dbReference type="PROSITE-ProRule" id="PRU01360"/>
    </source>
</evidence>
<keyword evidence="2 7" id="KW-0813">Transport</keyword>
<dbReference type="InterPro" id="IPR008969">
    <property type="entry name" value="CarboxyPept-like_regulatory"/>
</dbReference>
<accession>Z4WZ35</accession>
<keyword evidence="10" id="KW-1185">Reference proteome</keyword>
<evidence type="ECO:0000256" key="4">
    <source>
        <dbReference type="ARBA" id="ARBA00022692"/>
    </source>
</evidence>
<dbReference type="EMBL" id="JDFF01000011">
    <property type="protein sequence ID" value="EWC92699.1"/>
    <property type="molecule type" value="Genomic_DNA"/>
</dbReference>
<evidence type="ECO:0000256" key="1">
    <source>
        <dbReference type="ARBA" id="ARBA00004571"/>
    </source>
</evidence>
<reference evidence="9 10" key="1">
    <citation type="submission" date="2014-01" db="EMBL/GenBank/DDBJ databases">
        <authorList>
            <person name="Durkin A.S."/>
            <person name="McCorrison J."/>
            <person name="Torralba M."/>
            <person name="Gillis M."/>
            <person name="Haft D.H."/>
            <person name="Methe B."/>
            <person name="Sutton G."/>
            <person name="Nelson K.E."/>
        </authorList>
    </citation>
    <scope>NUCLEOTIDE SEQUENCE [LARGE SCALE GENOMIC DNA]</scope>
    <source>
        <strain evidence="9 10">ATCC 51270</strain>
    </source>
</reference>
<dbReference type="Gene3D" id="2.40.170.20">
    <property type="entry name" value="TonB-dependent receptor, beta-barrel domain"/>
    <property type="match status" value="1"/>
</dbReference>
<keyword evidence="5 7" id="KW-0472">Membrane</keyword>
<protein>
    <submittedName>
        <fullName evidence="9">TonB-linked outer membrane protein, SusC/RagA family</fullName>
    </submittedName>
</protein>
<comment type="caution">
    <text evidence="9">The sequence shown here is derived from an EMBL/GenBank/DDBJ whole genome shotgun (WGS) entry which is preliminary data.</text>
</comment>
<dbReference type="Pfam" id="PF07715">
    <property type="entry name" value="Plug"/>
    <property type="match status" value="1"/>
</dbReference>
<proteinExistence type="inferred from homology"/>
<name>Z4WZ35_9PORP</name>
<gene>
    <name evidence="9" type="ORF">HMPREF0636_0786</name>
</gene>
<comment type="subcellular location">
    <subcellularLocation>
        <location evidence="1 7">Cell outer membrane</location>
        <topology evidence="1 7">Multi-pass membrane protein</topology>
    </subcellularLocation>
</comment>
<evidence type="ECO:0000256" key="6">
    <source>
        <dbReference type="ARBA" id="ARBA00023237"/>
    </source>
</evidence>
<dbReference type="AlphaFoldDB" id="Z4WZ35"/>
<dbReference type="Gene3D" id="2.60.40.1120">
    <property type="entry name" value="Carboxypeptidase-like, regulatory domain"/>
    <property type="match status" value="1"/>
</dbReference>
<dbReference type="GO" id="GO:0009279">
    <property type="term" value="C:cell outer membrane"/>
    <property type="evidence" value="ECO:0007669"/>
    <property type="project" value="UniProtKB-SubCell"/>
</dbReference>
<evidence type="ECO:0000256" key="3">
    <source>
        <dbReference type="ARBA" id="ARBA00022452"/>
    </source>
</evidence>
<dbReference type="InterPro" id="IPR012910">
    <property type="entry name" value="Plug_dom"/>
</dbReference>
<dbReference type="InterPro" id="IPR037066">
    <property type="entry name" value="Plug_dom_sf"/>
</dbReference>
<dbReference type="InterPro" id="IPR039426">
    <property type="entry name" value="TonB-dep_rcpt-like"/>
</dbReference>
<dbReference type="PATRIC" id="fig|887901.3.peg.689"/>
<dbReference type="InterPro" id="IPR023997">
    <property type="entry name" value="TonB-dep_OMP_SusC/RagA_CS"/>
</dbReference>
<dbReference type="SUPFAM" id="SSF56935">
    <property type="entry name" value="Porins"/>
    <property type="match status" value="1"/>
</dbReference>
<dbReference type="Pfam" id="PF13715">
    <property type="entry name" value="CarbopepD_reg_2"/>
    <property type="match status" value="1"/>
</dbReference>
<evidence type="ECO:0000259" key="8">
    <source>
        <dbReference type="Pfam" id="PF07715"/>
    </source>
</evidence>
<dbReference type="PROSITE" id="PS52016">
    <property type="entry name" value="TONB_DEPENDENT_REC_3"/>
    <property type="match status" value="1"/>
</dbReference>
<evidence type="ECO:0000256" key="2">
    <source>
        <dbReference type="ARBA" id="ARBA00022448"/>
    </source>
</evidence>
<dbReference type="Proteomes" id="UP000023482">
    <property type="component" value="Unassembled WGS sequence"/>
</dbReference>
<keyword evidence="3 7" id="KW-1134">Transmembrane beta strand</keyword>
<evidence type="ECO:0000256" key="5">
    <source>
        <dbReference type="ARBA" id="ARBA00023136"/>
    </source>
</evidence>
<organism evidence="9 10">
    <name type="scientific">Porphyromonas catoniae ATCC 51270</name>
    <dbReference type="NCBI Taxonomy" id="887901"/>
    <lineage>
        <taxon>Bacteria</taxon>
        <taxon>Pseudomonadati</taxon>
        <taxon>Bacteroidota</taxon>
        <taxon>Bacteroidia</taxon>
        <taxon>Bacteroidales</taxon>
        <taxon>Porphyromonadaceae</taxon>
        <taxon>Porphyromonas</taxon>
    </lineage>
</organism>
<dbReference type="NCBIfam" id="TIGR04057">
    <property type="entry name" value="SusC_RagA_signa"/>
    <property type="match status" value="1"/>
</dbReference>
<feature type="domain" description="TonB-dependent receptor plug" evidence="8">
    <location>
        <begin position="141"/>
        <end position="264"/>
    </location>
</feature>
<keyword evidence="4 7" id="KW-0812">Transmembrane</keyword>
<evidence type="ECO:0000313" key="9">
    <source>
        <dbReference type="EMBL" id="EWC92699.1"/>
    </source>
</evidence>
<comment type="similarity">
    <text evidence="7">Belongs to the TonB-dependent receptor family.</text>
</comment>
<keyword evidence="6 7" id="KW-0998">Cell outer membrane</keyword>
<dbReference type="Gene3D" id="2.170.130.10">
    <property type="entry name" value="TonB-dependent receptor, plug domain"/>
    <property type="match status" value="1"/>
</dbReference>
<sequence length="1128" mass="126153">MKQKADVSPQPTYTNTISLVHFNDSMKQRLLLFVLTLLTCVSSLLAQTKISGTVLSAADNEPLVSARIQIVGTKEFTATDIHGRFSMTTKVANPKISVSFVGMDTQVLPAGENMKILLKDTQVLTEVVVTGLAKTDRRLFTGATNKVDAGKARLSGVADVSRSLEGQAAGVSVQNVSGTFGSAPKIRVRGATSIYGSSKPLWVVDGVIMEDVSNVGADDLASGNPETLISSAIAGLNSDDIESFQILKDGSATSIYGARAMAGVIVVTTKKGKQGQAHINYSGEFTSRLIPSYSNFDILNSQEQMGIYRELRTKGWLNLSEVLNGSDYGIYGKMYELINTYDPKQGRFLLDNTTEAQNRYLQQAEFRNTNWFKELFSPAVMQNHSVSMSGGTSKSNYYASVSAMIDPGWYKQSNVNRYTANLNVSHNILSNLSINVIAGAAYRKQRAPGTLGQDVDVVGGEVKRDFDINPYSYATNTSRVLDPRTYYRANYAPFNIFNELENNYIDLGVQDAKFQVELKYKPIQGLELAVLGAFKHTTTSQQHNIKDNSNQALAYRAMQNSIIRDANKYLYRDPDNPNSLPMSILPNGGILHKTENTLSDYDFRVTANYNRTFDHKHVINLFGGMETVDIQRNRSSYEGWGMQYYAGETPFYPYQYFKKQVEEGNDYYGLTNTNWRTAAFYTNATYAYKGRYVFNGTYRYEGSNQLGRSSNARWMSTWNVSGAWNVHEESFFERLRPLSHLTTRLSYSLTGTPPDASYSNSTPIFKSTTPFKLFAEDKEPGIAIEQLGNVNLTYEKKNELNFGIDAGLWDDRLNFTFDIYTRNNFDEMGPMITQGIGGTVIRPANVAEMKSNGMELSISSTNIRTKDFSWSTSFVYSYTNSEITKLYNQGRVIELVSGNGFAKKGYPARALFSIPFAGINSEGIPMLVNEKGQITTDNINFQERNHTDFLKYEGPTDPKYTGSLGNVFSYKGFHLNVFLTYSFGNVVRLDPKFRAKYNDMSSMTQAFNNRWVQSGEEKKTDVPGILSRREYEKNTNLRYAYNGYNYSTARIAKGDFIRLKEISLAYDLPKTLLKHTPINSISVKLQATNLFLLYADKKLNGQDPEFFNAGGVASPMPRQFTFSLKVGL</sequence>
<dbReference type="SUPFAM" id="SSF49464">
    <property type="entry name" value="Carboxypeptidase regulatory domain-like"/>
    <property type="match status" value="1"/>
</dbReference>
<evidence type="ECO:0000313" key="10">
    <source>
        <dbReference type="Proteomes" id="UP000023482"/>
    </source>
</evidence>
<dbReference type="InterPro" id="IPR036942">
    <property type="entry name" value="Beta-barrel_TonB_sf"/>
</dbReference>
<dbReference type="NCBIfam" id="TIGR04056">
    <property type="entry name" value="OMP_RagA_SusC"/>
    <property type="match status" value="1"/>
</dbReference>